<sequence>MKYCSVCATPVEHSVPAGDNLPRYHCPACGTIHYQNPRVITGTLPVLDGRILLCKRNIEPRWGYWTLPGGFMENGETVAEGAARETWEEARNAPELRQMLSVISLPQFDQVHIFYLADMVSPDFSTTEESSEVALFEPDAIPWDDIAFRTVLATLRHYVDHLGPDGRAPARLPLLDTTIIPRLRD</sequence>
<dbReference type="PROSITE" id="PS51462">
    <property type="entry name" value="NUDIX"/>
    <property type="match status" value="1"/>
</dbReference>
<dbReference type="Gene3D" id="2.20.70.10">
    <property type="match status" value="1"/>
</dbReference>
<dbReference type="OrthoDB" id="5417595at2"/>
<dbReference type="InterPro" id="IPR000086">
    <property type="entry name" value="NUDIX_hydrolase_dom"/>
</dbReference>
<protein>
    <submittedName>
        <fullName evidence="2">NUDIX hydrolase</fullName>
    </submittedName>
</protein>
<feature type="domain" description="Nudix hydrolase" evidence="1">
    <location>
        <begin position="36"/>
        <end position="159"/>
    </location>
</feature>
<dbReference type="Pfam" id="PF00293">
    <property type="entry name" value="NUDIX"/>
    <property type="match status" value="1"/>
</dbReference>
<reference evidence="2 3" key="1">
    <citation type="submission" date="2019-04" db="EMBL/GenBank/DDBJ databases">
        <title>Natronospirillum operosus gen. nov., sp. nov., a haloalkaliphilic satellite isolated from decaying biomass of laboratory culture of cyanobacterium Geitlerinema sp. and proposal of Natronospirillaceae fam. nov. and Saccharospirillaceae fam. nov.</title>
        <authorList>
            <person name="Kevbrin V."/>
            <person name="Boltyanskaya Y."/>
            <person name="Koziaeva V."/>
            <person name="Grouzdev D.S."/>
            <person name="Park M."/>
            <person name="Cho J."/>
        </authorList>
    </citation>
    <scope>NUCLEOTIDE SEQUENCE [LARGE SCALE GENOMIC DNA]</scope>
    <source>
        <strain evidence="2 3">G-116</strain>
    </source>
</reference>
<proteinExistence type="predicted"/>
<dbReference type="InterPro" id="IPR015797">
    <property type="entry name" value="NUDIX_hydrolase-like_dom_sf"/>
</dbReference>
<keyword evidence="2" id="KW-0378">Hydrolase</keyword>
<evidence type="ECO:0000313" key="3">
    <source>
        <dbReference type="Proteomes" id="UP000297475"/>
    </source>
</evidence>
<dbReference type="Gene3D" id="3.90.79.10">
    <property type="entry name" value="Nucleoside Triphosphate Pyrophosphohydrolase"/>
    <property type="match status" value="1"/>
</dbReference>
<dbReference type="PANTHER" id="PTHR43222:SF2">
    <property type="entry name" value="NUDIX HYDROLASE 23, CHLOROPLASTIC"/>
    <property type="match status" value="1"/>
</dbReference>
<dbReference type="SUPFAM" id="SSF55811">
    <property type="entry name" value="Nudix"/>
    <property type="match status" value="1"/>
</dbReference>
<evidence type="ECO:0000259" key="1">
    <source>
        <dbReference type="PROSITE" id="PS51462"/>
    </source>
</evidence>
<organism evidence="2 3">
    <name type="scientific">Natronospirillum operosum</name>
    <dbReference type="NCBI Taxonomy" id="2759953"/>
    <lineage>
        <taxon>Bacteria</taxon>
        <taxon>Pseudomonadati</taxon>
        <taxon>Pseudomonadota</taxon>
        <taxon>Gammaproteobacteria</taxon>
        <taxon>Oceanospirillales</taxon>
        <taxon>Natronospirillaceae</taxon>
        <taxon>Natronospirillum</taxon>
    </lineage>
</organism>
<dbReference type="PANTHER" id="PTHR43222">
    <property type="entry name" value="NUDIX HYDROLASE 23"/>
    <property type="match status" value="1"/>
</dbReference>
<dbReference type="EMBL" id="SRMF01000001">
    <property type="protein sequence ID" value="TGG95313.1"/>
    <property type="molecule type" value="Genomic_DNA"/>
</dbReference>
<dbReference type="CDD" id="cd04511">
    <property type="entry name" value="NUDIX_Hydrolase"/>
    <property type="match status" value="1"/>
</dbReference>
<dbReference type="RefSeq" id="WP_135480881.1">
    <property type="nucleotide sequence ID" value="NZ_SRMF01000001.1"/>
</dbReference>
<evidence type="ECO:0000313" key="2">
    <source>
        <dbReference type="EMBL" id="TGG95313.1"/>
    </source>
</evidence>
<dbReference type="Pfam" id="PF14803">
    <property type="entry name" value="Zn_ribbon_Nudix"/>
    <property type="match status" value="1"/>
</dbReference>
<dbReference type="AlphaFoldDB" id="A0A4Z0WIQ1"/>
<accession>A0A4Z0WIQ1</accession>
<name>A0A4Z0WIQ1_9GAMM</name>
<dbReference type="Proteomes" id="UP000297475">
    <property type="component" value="Unassembled WGS sequence"/>
</dbReference>
<gene>
    <name evidence="2" type="ORF">E4656_02515</name>
</gene>
<comment type="caution">
    <text evidence="2">The sequence shown here is derived from an EMBL/GenBank/DDBJ whole genome shotgun (WGS) entry which is preliminary data.</text>
</comment>
<dbReference type="InterPro" id="IPR029401">
    <property type="entry name" value="Nudix_N"/>
</dbReference>
<keyword evidence="3" id="KW-1185">Reference proteome</keyword>
<dbReference type="GO" id="GO:0016787">
    <property type="term" value="F:hydrolase activity"/>
    <property type="evidence" value="ECO:0007669"/>
    <property type="project" value="UniProtKB-KW"/>
</dbReference>